<organism evidence="1 2">
    <name type="scientific">Kibdelosporangium philippinense</name>
    <dbReference type="NCBI Taxonomy" id="211113"/>
    <lineage>
        <taxon>Bacteria</taxon>
        <taxon>Bacillati</taxon>
        <taxon>Actinomycetota</taxon>
        <taxon>Actinomycetes</taxon>
        <taxon>Pseudonocardiales</taxon>
        <taxon>Pseudonocardiaceae</taxon>
        <taxon>Kibdelosporangium</taxon>
    </lineage>
</organism>
<proteinExistence type="predicted"/>
<dbReference type="Proteomes" id="UP001521150">
    <property type="component" value="Unassembled WGS sequence"/>
</dbReference>
<dbReference type="InterPro" id="IPR023168">
    <property type="entry name" value="GatB_Yqey_C_2"/>
</dbReference>
<protein>
    <submittedName>
        <fullName evidence="1">GatB/YqeY domain-containing protein</fullName>
    </submittedName>
</protein>
<keyword evidence="2" id="KW-1185">Reference proteome</keyword>
<dbReference type="EMBL" id="JAJVCN010000003">
    <property type="protein sequence ID" value="MCE7009326.1"/>
    <property type="molecule type" value="Genomic_DNA"/>
</dbReference>
<dbReference type="SUPFAM" id="SSF89095">
    <property type="entry name" value="GatB/YqeY motif"/>
    <property type="match status" value="1"/>
</dbReference>
<sequence length="156" mass="16421">MAELKDKLKSDMVVALKAKDTARLGTLRMVLAAVSTEEVAGKEARELTDEEVQRVLTREAKKRKEAAEAFDSAGRADQAAAELAEAEVIAEYLPAQLSDDELADLVAQAVAEVAEQTGSAPSQKQMGLVMKAANGKVAGRAEGGRVAAAVKARLSQ</sequence>
<evidence type="ECO:0000313" key="1">
    <source>
        <dbReference type="EMBL" id="MCE7009326.1"/>
    </source>
</evidence>
<dbReference type="Gene3D" id="1.10.10.410">
    <property type="match status" value="1"/>
</dbReference>
<dbReference type="InterPro" id="IPR003789">
    <property type="entry name" value="Asn/Gln_tRNA_amidoTrase-B-like"/>
</dbReference>
<reference evidence="1 2" key="1">
    <citation type="submission" date="2021-12" db="EMBL/GenBank/DDBJ databases">
        <title>Genome sequence of Kibdelosporangium philippinense ATCC 49844.</title>
        <authorList>
            <person name="Fedorov E.A."/>
            <person name="Omeragic M."/>
            <person name="Shalygina K.F."/>
            <person name="Maclea K.S."/>
        </authorList>
    </citation>
    <scope>NUCLEOTIDE SEQUENCE [LARGE SCALE GENOMIC DNA]</scope>
    <source>
        <strain evidence="1 2">ATCC 49844</strain>
    </source>
</reference>
<dbReference type="PANTHER" id="PTHR28055">
    <property type="entry name" value="ALTERED INHERITANCE OF MITOCHONDRIA PROTEIN 41, MITOCHONDRIAL"/>
    <property type="match status" value="1"/>
</dbReference>
<name>A0ABS8ZRU9_9PSEU</name>
<dbReference type="InterPro" id="IPR019004">
    <property type="entry name" value="YqeY/Aim41"/>
</dbReference>
<dbReference type="PANTHER" id="PTHR28055:SF1">
    <property type="entry name" value="ALTERED INHERITANCE OF MITOCHONDRIA PROTEIN 41, MITOCHONDRIAL"/>
    <property type="match status" value="1"/>
</dbReference>
<dbReference type="InterPro" id="IPR042184">
    <property type="entry name" value="YqeY/Aim41_N"/>
</dbReference>
<gene>
    <name evidence="1" type="ORF">LWC34_41905</name>
</gene>
<dbReference type="Pfam" id="PF09424">
    <property type="entry name" value="YqeY"/>
    <property type="match status" value="1"/>
</dbReference>
<accession>A0ABS8ZRU9</accession>
<dbReference type="Gene3D" id="1.10.1510.10">
    <property type="entry name" value="Uncharacterised protein YqeY/AIM41 PF09424, N-terminal domain"/>
    <property type="match status" value="1"/>
</dbReference>
<dbReference type="RefSeq" id="WP_233730753.1">
    <property type="nucleotide sequence ID" value="NZ_JAJVCN010000003.1"/>
</dbReference>
<comment type="caution">
    <text evidence="1">The sequence shown here is derived from an EMBL/GenBank/DDBJ whole genome shotgun (WGS) entry which is preliminary data.</text>
</comment>
<evidence type="ECO:0000313" key="2">
    <source>
        <dbReference type="Proteomes" id="UP001521150"/>
    </source>
</evidence>